<feature type="compositionally biased region" description="Pro residues" evidence="1">
    <location>
        <begin position="243"/>
        <end position="253"/>
    </location>
</feature>
<dbReference type="InterPro" id="IPR002591">
    <property type="entry name" value="Phosphodiest/P_Trfase"/>
</dbReference>
<dbReference type="EMBL" id="CP013979">
    <property type="protein sequence ID" value="ANJ26243.1"/>
    <property type="molecule type" value="Genomic_DNA"/>
</dbReference>
<dbReference type="Pfam" id="PF01663">
    <property type="entry name" value="Phosphodiest"/>
    <property type="match status" value="1"/>
</dbReference>
<dbReference type="AlphaFoldDB" id="A0A191WDG2"/>
<reference evidence="4" key="2">
    <citation type="submission" date="2016-01" db="EMBL/GenBank/DDBJ databases">
        <title>Complete genome sequence of Agromyces aureus AR33T and comparison with related organisms.</title>
        <authorList>
            <person name="Corretto E."/>
            <person name="Antonielli L."/>
            <person name="Sessitsch A."/>
            <person name="Brader G."/>
        </authorList>
    </citation>
    <scope>NUCLEOTIDE SEQUENCE [LARGE SCALE GENOMIC DNA]</scope>
    <source>
        <strain evidence="4">AR33</strain>
    </source>
</reference>
<dbReference type="Proteomes" id="UP000078437">
    <property type="component" value="Chromosome"/>
</dbReference>
<dbReference type="Gene3D" id="2.60.120.200">
    <property type="match status" value="1"/>
</dbReference>
<evidence type="ECO:0008006" key="5">
    <source>
        <dbReference type="Google" id="ProtNLM"/>
    </source>
</evidence>
<dbReference type="SUPFAM" id="SSF53649">
    <property type="entry name" value="Alkaline phosphatase-like"/>
    <property type="match status" value="1"/>
</dbReference>
<gene>
    <name evidence="3" type="ORF">ATC03_05415</name>
</gene>
<reference evidence="3 4" key="1">
    <citation type="journal article" date="2016" name="Int. J. Syst. Evol. Microbiol.">
        <title>Agromyces aureus sp. nov., isolated from the rhizosphere of Salix caprea L. grown in a heavy-metal-contaminated soil.</title>
        <authorList>
            <person name="Corretto E."/>
            <person name="Antonielli L."/>
            <person name="Sessitsch A."/>
            <person name="Compant S."/>
            <person name="Gorfer M."/>
            <person name="Kuffner M."/>
            <person name="Brader G."/>
        </authorList>
    </citation>
    <scope>NUCLEOTIDE SEQUENCE [LARGE SCALE GENOMIC DNA]</scope>
    <source>
        <strain evidence="3 4">AR33</strain>
    </source>
</reference>
<evidence type="ECO:0000256" key="2">
    <source>
        <dbReference type="SAM" id="SignalP"/>
    </source>
</evidence>
<evidence type="ECO:0000313" key="4">
    <source>
        <dbReference type="Proteomes" id="UP000078437"/>
    </source>
</evidence>
<name>A0A191WDG2_9MICO</name>
<feature type="region of interest" description="Disordered" evidence="1">
    <location>
        <begin position="236"/>
        <end position="257"/>
    </location>
</feature>
<protein>
    <recommendedName>
        <fullName evidence="5">Nucleotide pyrophosphatase</fullName>
    </recommendedName>
</protein>
<dbReference type="GO" id="GO:0016787">
    <property type="term" value="F:hydrolase activity"/>
    <property type="evidence" value="ECO:0007669"/>
    <property type="project" value="UniProtKB-ARBA"/>
</dbReference>
<dbReference type="PANTHER" id="PTHR10151">
    <property type="entry name" value="ECTONUCLEOTIDE PYROPHOSPHATASE/PHOSPHODIESTERASE"/>
    <property type="match status" value="1"/>
</dbReference>
<proteinExistence type="predicted"/>
<dbReference type="STRING" id="453304.ATC03_05415"/>
<feature type="signal peptide" evidence="2">
    <location>
        <begin position="1"/>
        <end position="20"/>
    </location>
</feature>
<evidence type="ECO:0000256" key="1">
    <source>
        <dbReference type="SAM" id="MobiDB-lite"/>
    </source>
</evidence>
<evidence type="ECO:0000313" key="3">
    <source>
        <dbReference type="EMBL" id="ANJ26243.1"/>
    </source>
</evidence>
<sequence length="939" mass="99384">MLTAGCLGIGLLLPATPAMAHDSEDLAATTSFSEDFDSLSGSLGPSVHETHIPKTTLGWTSTAPTGWTVANDASMGAKGKSEWRGWTFATPSFWAAAQGGQGREDFAKGSGVVAVADNDEWDDGNNPGEQLFASTLTSPSVAVTGGSTVHVNFDSNYRQTGPQVAALEVSFDGAAPERLFEYSTAVLGDQVYLQDRTLTQPVTVPAGATSMKLGWVIEKATNDWYWAVDNISVDSEPRAGAEPPLPDPGPQPSDVPDGISSRKVLFIDFDGVRFDKLTEYATPNIDALAAKGQMGVGYMQDNALGPTVSGHGHANLLSGVWVDKHRSPDNNFANPNIEAYPDVLTRLEQVDPGFSTFSTADWKPLNDHLILRPDVKIQQTGASPAATDEQSVADALEVLGTRNPDAMVVYLHNGDATGHSYTAESPQYKTTIEKLDAQVGELVAAIEAREAASDEDWLILASTDHGFTGYGHGGDQHLTRMIWTLASGGDVPVSGTATRQWRQVDIAPTALAHLGVDIDPEWGLEGVPIGTASTDPFDTLAGSLGDVVDEAAKPSFSGGWTKQTPNDWQIDEQTPDLGVAEYRGWSFMDGEFWATSEEGQGRGSFVRARDVIAVADPDEWNDKGNPTASGARFDSTLYSPWQDVRPGGTVDVSFLQHYRQITAGVPQHAEVIAEYDDGTSQVLWSRDGVTDGALFEINQPVAFSTTAPAGDVSKVRIGWRLSDGANNGYWAVDAPEIRADAPDPAIAPVITSSLTDGAILRGRADVSMTVAGEGLQAFHAQLYTADGTQVPSVKGYQWEPSTDSLTLPAVDFSTLADGEYTFVFSAKATSGLRGELKVKVVVDNSRPGLDLTLADGRVGLVATDAVGIRRVAANLYDAANAKLLKAIGSTSASTAIGATEWTGGWALPNGLASGTYTVRAAVTDLSGNTRTVTSTVTVP</sequence>
<dbReference type="Gene3D" id="3.40.720.10">
    <property type="entry name" value="Alkaline Phosphatase, subunit A"/>
    <property type="match status" value="1"/>
</dbReference>
<accession>A0A191WDG2</accession>
<keyword evidence="2" id="KW-0732">Signal</keyword>
<keyword evidence="4" id="KW-1185">Reference proteome</keyword>
<feature type="chain" id="PRO_5008249357" description="Nucleotide pyrophosphatase" evidence="2">
    <location>
        <begin position="21"/>
        <end position="939"/>
    </location>
</feature>
<dbReference type="KEGG" id="agy:ATC03_05415"/>
<dbReference type="InterPro" id="IPR017850">
    <property type="entry name" value="Alkaline_phosphatase_core_sf"/>
</dbReference>
<organism evidence="3 4">
    <name type="scientific">Agromyces aureus</name>
    <dbReference type="NCBI Taxonomy" id="453304"/>
    <lineage>
        <taxon>Bacteria</taxon>
        <taxon>Bacillati</taxon>
        <taxon>Actinomycetota</taxon>
        <taxon>Actinomycetes</taxon>
        <taxon>Micrococcales</taxon>
        <taxon>Microbacteriaceae</taxon>
        <taxon>Agromyces</taxon>
    </lineage>
</organism>
<dbReference type="PANTHER" id="PTHR10151:SF120">
    <property type="entry name" value="BIS(5'-ADENOSYL)-TRIPHOSPHATASE"/>
    <property type="match status" value="1"/>
</dbReference>